<evidence type="ECO:0000256" key="1">
    <source>
        <dbReference type="ARBA" id="ARBA00022603"/>
    </source>
</evidence>
<dbReference type="SUPFAM" id="SSF53335">
    <property type="entry name" value="S-adenosyl-L-methionine-dependent methyltransferases"/>
    <property type="match status" value="1"/>
</dbReference>
<proteinExistence type="inferred from homology"/>
<dbReference type="InterPro" id="IPR029063">
    <property type="entry name" value="SAM-dependent_MTases_sf"/>
</dbReference>
<evidence type="ECO:0000259" key="6">
    <source>
        <dbReference type="PROSITE" id="PS50926"/>
    </source>
</evidence>
<dbReference type="GO" id="GO:0032259">
    <property type="term" value="P:methylation"/>
    <property type="evidence" value="ECO:0007669"/>
    <property type="project" value="UniProtKB-KW"/>
</dbReference>
<dbReference type="PANTHER" id="PTHR11061">
    <property type="entry name" value="RNA M5U METHYLTRANSFERASE"/>
    <property type="match status" value="1"/>
</dbReference>
<dbReference type="GO" id="GO:0008168">
    <property type="term" value="F:methyltransferase activity"/>
    <property type="evidence" value="ECO:0007669"/>
    <property type="project" value="UniProtKB-KW"/>
</dbReference>
<evidence type="ECO:0000256" key="2">
    <source>
        <dbReference type="ARBA" id="ARBA00022679"/>
    </source>
</evidence>
<dbReference type="Pfam" id="PF01938">
    <property type="entry name" value="TRAM"/>
    <property type="match status" value="1"/>
</dbReference>
<keyword evidence="1 4" id="KW-0489">Methyltransferase</keyword>
<evidence type="ECO:0000313" key="8">
    <source>
        <dbReference type="Proteomes" id="UP001652432"/>
    </source>
</evidence>
<reference evidence="7 8" key="1">
    <citation type="journal article" date="2021" name="ISME Commun">
        <title>Automated analysis of genomic sequences facilitates high-throughput and comprehensive description of bacteria.</title>
        <authorList>
            <person name="Hitch T.C.A."/>
        </authorList>
    </citation>
    <scope>NUCLEOTIDE SEQUENCE [LARGE SCALE GENOMIC DNA]</scope>
    <source>
        <strain evidence="7 8">Sanger_18</strain>
    </source>
</reference>
<accession>A0ABT2T2Y7</accession>
<dbReference type="PROSITE" id="PS51687">
    <property type="entry name" value="SAM_MT_RNA_M5U"/>
    <property type="match status" value="1"/>
</dbReference>
<organism evidence="7 8">
    <name type="scientific">Suilimivivens aceti</name>
    <dbReference type="NCBI Taxonomy" id="2981774"/>
    <lineage>
        <taxon>Bacteria</taxon>
        <taxon>Bacillati</taxon>
        <taxon>Bacillota</taxon>
        <taxon>Clostridia</taxon>
        <taxon>Lachnospirales</taxon>
        <taxon>Lachnospiraceae</taxon>
        <taxon>Suilimivivens</taxon>
    </lineage>
</organism>
<dbReference type="EC" id="2.1.1.190" evidence="7"/>
<name>A0ABT2T2Y7_9FIRM</name>
<feature type="domain" description="TRAM" evidence="6">
    <location>
        <begin position="7"/>
        <end position="65"/>
    </location>
</feature>
<sequence>MKNRENSFKKNDTIETEIIDISHDGEGIGKVDGYPFFIKDTVIGDRILARVTKVKKNYGYARVEKILKPSDWRTEPPCKLYRQCGGCQIQAMDYQEQLAFKQRKVRDQLIHIGGFSEKLVDETGEPVVGMECPFRYRNKAQYPVGQNKDGEPVTGFYAGRTHSIIENTECYLGAEENQVILQAVLTYMKENHVPAYDEVSHKGLIRHILIRKGFTSGELMVCLVINSRKQLPFQDRLIRLLKEIPGMTSISLSHNLEKTNVIMGGEVTTIWGNDRIQDTIHVRDVLHDFALTDQGITFSISPLSFYQVNPVQTEKLYSLALSYAALTGKETVWDLYCGIGTISLFLSGRAKQVYGVEIIPQAIEDARKNAERNHITNAEFFVGKAEEVLPEKYGQEGIFADVIVVDPPRKGCDGACLDTMLKMKPERIVYVSCDSATLSRDLKILCEGGYELKKWRAVDQFPMTVHVETVCLLSKLHEAKHHVNVRLDMDEMDLTAAESKATYEEIKAYVAKHNDGMKVSNLYIAQVKAKYGIIERENYNKVKSDDARQPKCPKEKATAIEAALKYFQMVPSEL</sequence>
<dbReference type="InterPro" id="IPR010280">
    <property type="entry name" value="U5_MeTrfase_fam"/>
</dbReference>
<dbReference type="PROSITE" id="PS01230">
    <property type="entry name" value="TRMA_1"/>
    <property type="match status" value="1"/>
</dbReference>
<evidence type="ECO:0000256" key="5">
    <source>
        <dbReference type="PROSITE-ProRule" id="PRU10015"/>
    </source>
</evidence>
<evidence type="ECO:0000313" key="7">
    <source>
        <dbReference type="EMBL" id="MCU6744251.1"/>
    </source>
</evidence>
<gene>
    <name evidence="7" type="primary">rlmD</name>
    <name evidence="7" type="ORF">OCV77_07040</name>
</gene>
<feature type="binding site" evidence="4">
    <location>
        <position position="307"/>
    </location>
    <ligand>
        <name>S-adenosyl-L-methionine</name>
        <dbReference type="ChEBI" id="CHEBI:59789"/>
    </ligand>
</feature>
<dbReference type="CDD" id="cd02440">
    <property type="entry name" value="AdoMet_MTases"/>
    <property type="match status" value="1"/>
</dbReference>
<dbReference type="PROSITE" id="PS50926">
    <property type="entry name" value="TRAM"/>
    <property type="match status" value="1"/>
</dbReference>
<dbReference type="Gene3D" id="2.40.50.1070">
    <property type="match status" value="1"/>
</dbReference>
<keyword evidence="8" id="KW-1185">Reference proteome</keyword>
<dbReference type="InterPro" id="IPR030390">
    <property type="entry name" value="MeTrfase_TrmA_AS"/>
</dbReference>
<dbReference type="Proteomes" id="UP001652432">
    <property type="component" value="Unassembled WGS sequence"/>
</dbReference>
<feature type="binding site" evidence="4">
    <location>
        <position position="357"/>
    </location>
    <ligand>
        <name>S-adenosyl-L-methionine</name>
        <dbReference type="ChEBI" id="CHEBI:59789"/>
    </ligand>
</feature>
<dbReference type="InterPro" id="IPR030391">
    <property type="entry name" value="MeTrfase_TrmA_CS"/>
</dbReference>
<dbReference type="InterPro" id="IPR012340">
    <property type="entry name" value="NA-bd_OB-fold"/>
</dbReference>
<feature type="binding site" evidence="4">
    <location>
        <position position="336"/>
    </location>
    <ligand>
        <name>S-adenosyl-L-methionine</name>
        <dbReference type="ChEBI" id="CHEBI:59789"/>
    </ligand>
</feature>
<evidence type="ECO:0000256" key="4">
    <source>
        <dbReference type="PROSITE-ProRule" id="PRU01024"/>
    </source>
</evidence>
<comment type="caution">
    <text evidence="7">The sequence shown here is derived from an EMBL/GenBank/DDBJ whole genome shotgun (WGS) entry which is preliminary data.</text>
</comment>
<dbReference type="Gene3D" id="2.40.50.140">
    <property type="entry name" value="Nucleic acid-binding proteins"/>
    <property type="match status" value="1"/>
</dbReference>
<keyword evidence="2 4" id="KW-0808">Transferase</keyword>
<dbReference type="NCBIfam" id="TIGR00479">
    <property type="entry name" value="rumA"/>
    <property type="match status" value="1"/>
</dbReference>
<dbReference type="SUPFAM" id="SSF50249">
    <property type="entry name" value="Nucleic acid-binding proteins"/>
    <property type="match status" value="1"/>
</dbReference>
<dbReference type="InterPro" id="IPR002792">
    <property type="entry name" value="TRAM_dom"/>
</dbReference>
<keyword evidence="3 4" id="KW-0949">S-adenosyl-L-methionine</keyword>
<feature type="active site" description="Nucleophile" evidence="4">
    <location>
        <position position="433"/>
    </location>
</feature>
<feature type="active site" evidence="5">
    <location>
        <position position="433"/>
    </location>
</feature>
<comment type="similarity">
    <text evidence="4">Belongs to the class I-like SAM-binding methyltransferase superfamily. RNA M5U methyltransferase family.</text>
</comment>
<dbReference type="PANTHER" id="PTHR11061:SF30">
    <property type="entry name" value="TRNA (URACIL(54)-C(5))-METHYLTRANSFERASE"/>
    <property type="match status" value="1"/>
</dbReference>
<dbReference type="EMBL" id="JAOQKJ010000005">
    <property type="protein sequence ID" value="MCU6744251.1"/>
    <property type="molecule type" value="Genomic_DNA"/>
</dbReference>
<evidence type="ECO:0000256" key="3">
    <source>
        <dbReference type="ARBA" id="ARBA00022691"/>
    </source>
</evidence>
<feature type="binding site" evidence="4">
    <location>
        <position position="406"/>
    </location>
    <ligand>
        <name>S-adenosyl-L-methionine</name>
        <dbReference type="ChEBI" id="CHEBI:59789"/>
    </ligand>
</feature>
<protein>
    <submittedName>
        <fullName evidence="7">23S rRNA (Uracil(1939)-C(5))-methyltransferase RlmD</fullName>
        <ecNumber evidence="7">2.1.1.190</ecNumber>
    </submittedName>
</protein>
<dbReference type="PROSITE" id="PS01231">
    <property type="entry name" value="TRMA_2"/>
    <property type="match status" value="1"/>
</dbReference>
<dbReference type="Gene3D" id="3.40.50.150">
    <property type="entry name" value="Vaccinia Virus protein VP39"/>
    <property type="match status" value="1"/>
</dbReference>
<dbReference type="Pfam" id="PF05958">
    <property type="entry name" value="tRNA_U5-meth_tr"/>
    <property type="match status" value="1"/>
</dbReference>
<dbReference type="RefSeq" id="WP_262574271.1">
    <property type="nucleotide sequence ID" value="NZ_JAOQKJ010000005.1"/>
</dbReference>